<sequence>MHQFRIDRKQQRRVIAHEQINGKTRTAAFLILPDMTEPSSRDFYAMNDENFAEILRHFCGYKHFINCRIVTAGADVDVDEVNGRLWQGKLTECYRRTGTRKELDRMNEM</sequence>
<reference evidence="1" key="1">
    <citation type="submission" date="2012-04" db="EMBL/GenBank/DDBJ databases">
        <title>The Genome Sequence of Loa loa.</title>
        <authorList>
            <consortium name="The Broad Institute Genome Sequencing Platform"/>
            <consortium name="Broad Institute Genome Sequencing Center for Infectious Disease"/>
            <person name="Nutman T.B."/>
            <person name="Fink D.L."/>
            <person name="Russ C."/>
            <person name="Young S."/>
            <person name="Zeng Q."/>
            <person name="Gargeya S."/>
            <person name="Alvarado L."/>
            <person name="Berlin A."/>
            <person name="Chapman S.B."/>
            <person name="Chen Z."/>
            <person name="Freedman E."/>
            <person name="Gellesch M."/>
            <person name="Goldberg J."/>
            <person name="Griggs A."/>
            <person name="Gujja S."/>
            <person name="Heilman E.R."/>
            <person name="Heiman D."/>
            <person name="Howarth C."/>
            <person name="Mehta T."/>
            <person name="Neiman D."/>
            <person name="Pearson M."/>
            <person name="Roberts A."/>
            <person name="Saif S."/>
            <person name="Shea T."/>
            <person name="Shenoy N."/>
            <person name="Sisk P."/>
            <person name="Stolte C."/>
            <person name="Sykes S."/>
            <person name="White J."/>
            <person name="Yandava C."/>
            <person name="Haas B."/>
            <person name="Henn M.R."/>
            <person name="Nusbaum C."/>
            <person name="Birren B."/>
        </authorList>
    </citation>
    <scope>NUCLEOTIDE SEQUENCE [LARGE SCALE GENOMIC DNA]</scope>
</reference>
<dbReference type="AlphaFoldDB" id="A0A1I7VAT1"/>
<reference evidence="2" key="2">
    <citation type="submission" date="2016-11" db="UniProtKB">
        <authorList>
            <consortium name="WormBaseParasite"/>
        </authorList>
    </citation>
    <scope>IDENTIFICATION</scope>
</reference>
<keyword evidence="1" id="KW-1185">Reference proteome</keyword>
<dbReference type="Proteomes" id="UP000095285">
    <property type="component" value="Unassembled WGS sequence"/>
</dbReference>
<protein>
    <submittedName>
        <fullName evidence="2">Myosin motor domain-containing protein</fullName>
    </submittedName>
</protein>
<proteinExistence type="predicted"/>
<organism evidence="1 2">
    <name type="scientific">Loa loa</name>
    <name type="common">Eye worm</name>
    <name type="synonym">Filaria loa</name>
    <dbReference type="NCBI Taxonomy" id="7209"/>
    <lineage>
        <taxon>Eukaryota</taxon>
        <taxon>Metazoa</taxon>
        <taxon>Ecdysozoa</taxon>
        <taxon>Nematoda</taxon>
        <taxon>Chromadorea</taxon>
        <taxon>Rhabditida</taxon>
        <taxon>Spirurina</taxon>
        <taxon>Spiruromorpha</taxon>
        <taxon>Filarioidea</taxon>
        <taxon>Onchocercidae</taxon>
        <taxon>Loa</taxon>
    </lineage>
</organism>
<name>A0A1I7VAT1_LOALO</name>
<accession>A0A1I7VAT1</accession>
<dbReference type="WBParaSite" id="EN70_11747">
    <property type="protein sequence ID" value="EN70_11747"/>
    <property type="gene ID" value="EN70_11747"/>
</dbReference>
<evidence type="ECO:0000313" key="1">
    <source>
        <dbReference type="Proteomes" id="UP000095285"/>
    </source>
</evidence>
<evidence type="ECO:0000313" key="2">
    <source>
        <dbReference type="WBParaSite" id="EN70_11747"/>
    </source>
</evidence>